<dbReference type="EMBL" id="BPWL01000003">
    <property type="protein sequence ID" value="GJJ08251.1"/>
    <property type="molecule type" value="Genomic_DNA"/>
</dbReference>
<organism evidence="2 3">
    <name type="scientific">Clathrus columnatus</name>
    <dbReference type="NCBI Taxonomy" id="1419009"/>
    <lineage>
        <taxon>Eukaryota</taxon>
        <taxon>Fungi</taxon>
        <taxon>Dikarya</taxon>
        <taxon>Basidiomycota</taxon>
        <taxon>Agaricomycotina</taxon>
        <taxon>Agaricomycetes</taxon>
        <taxon>Phallomycetidae</taxon>
        <taxon>Phallales</taxon>
        <taxon>Clathraceae</taxon>
        <taxon>Clathrus</taxon>
    </lineage>
</organism>
<dbReference type="Proteomes" id="UP001050691">
    <property type="component" value="Unassembled WGS sequence"/>
</dbReference>
<evidence type="ECO:0000313" key="2">
    <source>
        <dbReference type="EMBL" id="GJJ08251.1"/>
    </source>
</evidence>
<name>A0AAV5A0S6_9AGAM</name>
<keyword evidence="3" id="KW-1185">Reference proteome</keyword>
<proteinExistence type="predicted"/>
<accession>A0AAV5A0S6</accession>
<sequence length="216" mass="24079">MRDAILRQAISLIKEHGFTRKTLSLAPLKLSNNPTDSPLSETAITALFGRGDDARRTLINAWLDEGLVSMRNGERGEKEDYTSIRSTLRRRLSWNEPILELLPEAFALLTASGSDLFPIMHITPAMSHVGRVAHEACRLSGDTSVGTDWYTTRASLALVYGASELHQLTSPRTAFQFLDTLLESRSHTHQVFSDTAQFGDYVFRSMRSIAKSRGLI</sequence>
<dbReference type="Pfam" id="PF08511">
    <property type="entry name" value="COQ9"/>
    <property type="match status" value="1"/>
</dbReference>
<feature type="domain" description="COQ9 C-terminal" evidence="1">
    <location>
        <begin position="124"/>
        <end position="186"/>
    </location>
</feature>
<dbReference type="InterPro" id="IPR013718">
    <property type="entry name" value="COQ9_C"/>
</dbReference>
<evidence type="ECO:0000313" key="3">
    <source>
        <dbReference type="Proteomes" id="UP001050691"/>
    </source>
</evidence>
<evidence type="ECO:0000259" key="1">
    <source>
        <dbReference type="Pfam" id="PF08511"/>
    </source>
</evidence>
<gene>
    <name evidence="2" type="ORF">Clacol_002461</name>
</gene>
<reference evidence="2" key="1">
    <citation type="submission" date="2021-10" db="EMBL/GenBank/DDBJ databases">
        <title>De novo Genome Assembly of Clathrus columnatus (Basidiomycota, Fungi) Using Illumina and Nanopore Sequence Data.</title>
        <authorList>
            <person name="Ogiso-Tanaka E."/>
            <person name="Itagaki H."/>
            <person name="Hosoya T."/>
            <person name="Hosaka K."/>
        </authorList>
    </citation>
    <scope>NUCLEOTIDE SEQUENCE</scope>
    <source>
        <strain evidence="2">MO-923</strain>
    </source>
</reference>
<dbReference type="AlphaFoldDB" id="A0AAV5A0S6"/>
<comment type="caution">
    <text evidence="2">The sequence shown here is derived from an EMBL/GenBank/DDBJ whole genome shotgun (WGS) entry which is preliminary data.</text>
</comment>
<protein>
    <recommendedName>
        <fullName evidence="1">COQ9 C-terminal domain-containing protein</fullName>
    </recommendedName>
</protein>